<evidence type="ECO:0000313" key="10">
    <source>
        <dbReference type="EMBL" id="KAK3365349.1"/>
    </source>
</evidence>
<dbReference type="InterPro" id="IPR029058">
    <property type="entry name" value="AB_hydrolase_fold"/>
</dbReference>
<organism evidence="10 11">
    <name type="scientific">Lasiosphaeria ovina</name>
    <dbReference type="NCBI Taxonomy" id="92902"/>
    <lineage>
        <taxon>Eukaryota</taxon>
        <taxon>Fungi</taxon>
        <taxon>Dikarya</taxon>
        <taxon>Ascomycota</taxon>
        <taxon>Pezizomycotina</taxon>
        <taxon>Sordariomycetes</taxon>
        <taxon>Sordariomycetidae</taxon>
        <taxon>Sordariales</taxon>
        <taxon>Lasiosphaeriaceae</taxon>
        <taxon>Lasiosphaeria</taxon>
    </lineage>
</organism>
<gene>
    <name evidence="10" type="ORF">B0T24DRAFT_713124</name>
</gene>
<feature type="domain" description="DUF676" evidence="9">
    <location>
        <begin position="25"/>
        <end position="156"/>
    </location>
</feature>
<dbReference type="AlphaFoldDB" id="A0AAE0JW04"/>
<evidence type="ECO:0000256" key="5">
    <source>
        <dbReference type="ARBA" id="ARBA00022824"/>
    </source>
</evidence>
<reference evidence="10" key="2">
    <citation type="submission" date="2023-06" db="EMBL/GenBank/DDBJ databases">
        <authorList>
            <consortium name="Lawrence Berkeley National Laboratory"/>
            <person name="Haridas S."/>
            <person name="Hensen N."/>
            <person name="Bonometti L."/>
            <person name="Westerberg I."/>
            <person name="Brannstrom I.O."/>
            <person name="Guillou S."/>
            <person name="Cros-Aarteil S."/>
            <person name="Calhoun S."/>
            <person name="Kuo A."/>
            <person name="Mondo S."/>
            <person name="Pangilinan J."/>
            <person name="Riley R."/>
            <person name="Labutti K."/>
            <person name="Andreopoulos B."/>
            <person name="Lipzen A."/>
            <person name="Chen C."/>
            <person name="Yanf M."/>
            <person name="Daum C."/>
            <person name="Ng V."/>
            <person name="Clum A."/>
            <person name="Steindorff A."/>
            <person name="Ohm R."/>
            <person name="Martin F."/>
            <person name="Silar P."/>
            <person name="Natvig D."/>
            <person name="Lalanne C."/>
            <person name="Gautier V."/>
            <person name="Ament-Velasquez S.L."/>
            <person name="Kruys A."/>
            <person name="Hutchinson M.I."/>
            <person name="Powell A.J."/>
            <person name="Barry K."/>
            <person name="Miller A.N."/>
            <person name="Grigoriev I.V."/>
            <person name="Debuchy R."/>
            <person name="Gladieux P."/>
            <person name="Thoren M.H."/>
            <person name="Johannesson H."/>
        </authorList>
    </citation>
    <scope>NUCLEOTIDE SEQUENCE</scope>
    <source>
        <strain evidence="10">CBS 958.72</strain>
    </source>
</reference>
<comment type="subcellular location">
    <subcellularLocation>
        <location evidence="2">Endoplasmic reticulum</location>
    </subcellularLocation>
    <subcellularLocation>
        <location evidence="3">Membrane</location>
    </subcellularLocation>
    <subcellularLocation>
        <location evidence="1">Mitochondrion</location>
    </subcellularLocation>
</comment>
<sequence>MAKRMMITELYNPTEKGFGAADLDLVLVHGLDGDPKETWRHAGNEKSWPEEFLPAVRPRTRVLSFGYNGDIFRNDSAAGIRGNARALLMHLGAHRDGADARNRPIVFVAHCLGGLIVKQALCFASREAELRPISQATRGVFFFGTPHFRSVKNQWRRIAKDLAPLSRTAGRGLRGKQSSLVDAITRDAVQLTEICEDFADISQAPLQIVSFYETGHWPGTGSCIVDESSARMGFANEQPVPVADDHVGICRFNDEKDGTFKIVCQQIRKVLGEVESGVSSAVGMPNSSGVAWPVASVSNTATIGATAASHVTERVRVIEYVREIPGLPAEGGGRVFEEPSVPGRRTGRNAETFPAGTYRKVD</sequence>
<evidence type="ECO:0000313" key="11">
    <source>
        <dbReference type="Proteomes" id="UP001287356"/>
    </source>
</evidence>
<evidence type="ECO:0000256" key="6">
    <source>
        <dbReference type="ARBA" id="ARBA00023128"/>
    </source>
</evidence>
<evidence type="ECO:0000256" key="7">
    <source>
        <dbReference type="ARBA" id="ARBA00023136"/>
    </source>
</evidence>
<reference evidence="10" key="1">
    <citation type="journal article" date="2023" name="Mol. Phylogenet. Evol.">
        <title>Genome-scale phylogeny and comparative genomics of the fungal order Sordariales.</title>
        <authorList>
            <person name="Hensen N."/>
            <person name="Bonometti L."/>
            <person name="Westerberg I."/>
            <person name="Brannstrom I.O."/>
            <person name="Guillou S."/>
            <person name="Cros-Aarteil S."/>
            <person name="Calhoun S."/>
            <person name="Haridas S."/>
            <person name="Kuo A."/>
            <person name="Mondo S."/>
            <person name="Pangilinan J."/>
            <person name="Riley R."/>
            <person name="LaButti K."/>
            <person name="Andreopoulos B."/>
            <person name="Lipzen A."/>
            <person name="Chen C."/>
            <person name="Yan M."/>
            <person name="Daum C."/>
            <person name="Ng V."/>
            <person name="Clum A."/>
            <person name="Steindorff A."/>
            <person name="Ohm R.A."/>
            <person name="Martin F."/>
            <person name="Silar P."/>
            <person name="Natvig D.O."/>
            <person name="Lalanne C."/>
            <person name="Gautier V."/>
            <person name="Ament-Velasquez S.L."/>
            <person name="Kruys A."/>
            <person name="Hutchinson M.I."/>
            <person name="Powell A.J."/>
            <person name="Barry K."/>
            <person name="Miller A.N."/>
            <person name="Grigoriev I.V."/>
            <person name="Debuchy R."/>
            <person name="Gladieux P."/>
            <person name="Hiltunen Thoren M."/>
            <person name="Johannesson H."/>
        </authorList>
    </citation>
    <scope>NUCLEOTIDE SEQUENCE</scope>
    <source>
        <strain evidence="10">CBS 958.72</strain>
    </source>
</reference>
<name>A0AAE0JW04_9PEZI</name>
<keyword evidence="7" id="KW-0472">Membrane</keyword>
<comment type="similarity">
    <text evidence="4">Belongs to the putative lipase ROG1 family.</text>
</comment>
<evidence type="ECO:0000256" key="1">
    <source>
        <dbReference type="ARBA" id="ARBA00004173"/>
    </source>
</evidence>
<evidence type="ECO:0000256" key="8">
    <source>
        <dbReference type="SAM" id="MobiDB-lite"/>
    </source>
</evidence>
<dbReference type="GO" id="GO:0005739">
    <property type="term" value="C:mitochondrion"/>
    <property type="evidence" value="ECO:0007669"/>
    <property type="project" value="UniProtKB-SubCell"/>
</dbReference>
<dbReference type="GO" id="GO:0016020">
    <property type="term" value="C:membrane"/>
    <property type="evidence" value="ECO:0007669"/>
    <property type="project" value="UniProtKB-SubCell"/>
</dbReference>
<accession>A0AAE0JW04</accession>
<dbReference type="InterPro" id="IPR052374">
    <property type="entry name" value="SERAC1"/>
</dbReference>
<keyword evidence="5" id="KW-0256">Endoplasmic reticulum</keyword>
<proteinExistence type="inferred from homology"/>
<dbReference type="PANTHER" id="PTHR48182:SF2">
    <property type="entry name" value="PROTEIN SERAC1"/>
    <property type="match status" value="1"/>
</dbReference>
<dbReference type="GO" id="GO:0005783">
    <property type="term" value="C:endoplasmic reticulum"/>
    <property type="evidence" value="ECO:0007669"/>
    <property type="project" value="UniProtKB-SubCell"/>
</dbReference>
<dbReference type="Pfam" id="PF05057">
    <property type="entry name" value="DUF676"/>
    <property type="match status" value="1"/>
</dbReference>
<dbReference type="Proteomes" id="UP001287356">
    <property type="component" value="Unassembled WGS sequence"/>
</dbReference>
<evidence type="ECO:0000256" key="4">
    <source>
        <dbReference type="ARBA" id="ARBA00007920"/>
    </source>
</evidence>
<dbReference type="Gene3D" id="3.40.50.1820">
    <property type="entry name" value="alpha/beta hydrolase"/>
    <property type="match status" value="1"/>
</dbReference>
<evidence type="ECO:0000256" key="2">
    <source>
        <dbReference type="ARBA" id="ARBA00004240"/>
    </source>
</evidence>
<feature type="region of interest" description="Disordered" evidence="8">
    <location>
        <begin position="333"/>
        <end position="362"/>
    </location>
</feature>
<dbReference type="PANTHER" id="PTHR48182">
    <property type="entry name" value="PROTEIN SERAC1"/>
    <property type="match status" value="1"/>
</dbReference>
<protein>
    <recommendedName>
        <fullName evidence="9">DUF676 domain-containing protein</fullName>
    </recommendedName>
</protein>
<dbReference type="InterPro" id="IPR007751">
    <property type="entry name" value="DUF676_lipase-like"/>
</dbReference>
<evidence type="ECO:0000256" key="3">
    <source>
        <dbReference type="ARBA" id="ARBA00004370"/>
    </source>
</evidence>
<comment type="caution">
    <text evidence="10">The sequence shown here is derived from an EMBL/GenBank/DDBJ whole genome shotgun (WGS) entry which is preliminary data.</text>
</comment>
<keyword evidence="11" id="KW-1185">Reference proteome</keyword>
<keyword evidence="6" id="KW-0496">Mitochondrion</keyword>
<evidence type="ECO:0000259" key="9">
    <source>
        <dbReference type="Pfam" id="PF05057"/>
    </source>
</evidence>
<dbReference type="EMBL" id="JAULSN010000009">
    <property type="protein sequence ID" value="KAK3365349.1"/>
    <property type="molecule type" value="Genomic_DNA"/>
</dbReference>
<dbReference type="SUPFAM" id="SSF53474">
    <property type="entry name" value="alpha/beta-Hydrolases"/>
    <property type="match status" value="1"/>
</dbReference>